<evidence type="ECO:0000313" key="3">
    <source>
        <dbReference type="EMBL" id="KAG5179649.1"/>
    </source>
</evidence>
<comment type="caution">
    <text evidence="3">The sequence shown here is derived from an EMBL/GenBank/DDBJ whole genome shotgun (WGS) entry which is preliminary data.</text>
</comment>
<feature type="coiled-coil region" evidence="1">
    <location>
        <begin position="117"/>
        <end position="147"/>
    </location>
</feature>
<evidence type="ECO:0000256" key="2">
    <source>
        <dbReference type="SAM" id="MobiDB-lite"/>
    </source>
</evidence>
<dbReference type="Proteomes" id="UP000664859">
    <property type="component" value="Unassembled WGS sequence"/>
</dbReference>
<evidence type="ECO:0000313" key="4">
    <source>
        <dbReference type="Proteomes" id="UP000664859"/>
    </source>
</evidence>
<dbReference type="AlphaFoldDB" id="A0A836CBI9"/>
<feature type="region of interest" description="Disordered" evidence="2">
    <location>
        <begin position="419"/>
        <end position="440"/>
    </location>
</feature>
<proteinExistence type="predicted"/>
<feature type="region of interest" description="Disordered" evidence="2">
    <location>
        <begin position="572"/>
        <end position="609"/>
    </location>
</feature>
<organism evidence="3 4">
    <name type="scientific">Tribonema minus</name>
    <dbReference type="NCBI Taxonomy" id="303371"/>
    <lineage>
        <taxon>Eukaryota</taxon>
        <taxon>Sar</taxon>
        <taxon>Stramenopiles</taxon>
        <taxon>Ochrophyta</taxon>
        <taxon>PX clade</taxon>
        <taxon>Xanthophyceae</taxon>
        <taxon>Tribonematales</taxon>
        <taxon>Tribonemataceae</taxon>
        <taxon>Tribonema</taxon>
    </lineage>
</organism>
<sequence>MSFLDLHSDSAEARQRAYRAATEEYGEALARALHASFSALPDDNSHHWYEWGIALLEAKEEMTAKTADRHIAQKGMVVAAGVSGALLLRGTGPRSLLWSLLSLAFTAEAAATIAARRRLLERARADVKQLVAALERLAGDIESLLAAVAAAARMMKCAQAAAMGLRLALPMPPVARMEAAARNRRAALQLPSLRACAAEALQLLRAHVARCTSDVIAATTSAARAGPAPAPAAAAALPPQQSPGGVLLLAEIADAEAALTEELHQFVLAVARALAASETNVSSLRAAVASVGGCLRSAAERLHAALGGGAAGAAPPPPQELAAAIASLRLSCEAAVVALYRAQVQLASPPAAAHGHGDAGAAATAAAAAAQLAGVAQLLTAAAHAWTEQQASDLVAALEQARELSAAAAAAPGAAAIPSDAASVGSGDGGGGSGVPSISSAGAHSPPFSLGDSWIPVAQPSSPAAALYSLYESLDEAGMAEPQRSAAAGHAAAAAAAAERESFTDVLVATGGPDASPGREGRRRARSSSSEQRGAASASPQRQRQQQQQRAAARSRDELLGELSFALSSRAHALPPPRVKGLQGAPPGSPLNAAHQRSAGVAEGVSGPRLGPEEVAAAAAAAAAADAPHGGSAQGLMSELRGRLGGEEQGDELVILCGGETDEVGSGSSDGVLVDPRT</sequence>
<keyword evidence="1" id="KW-0175">Coiled coil</keyword>
<feature type="region of interest" description="Disordered" evidence="2">
    <location>
        <begin position="659"/>
        <end position="678"/>
    </location>
</feature>
<protein>
    <submittedName>
        <fullName evidence="3">Uncharacterized protein</fullName>
    </submittedName>
</protein>
<dbReference type="EMBL" id="JAFCMP010000446">
    <property type="protein sequence ID" value="KAG5179649.1"/>
    <property type="molecule type" value="Genomic_DNA"/>
</dbReference>
<feature type="region of interest" description="Disordered" evidence="2">
    <location>
        <begin position="508"/>
        <end position="556"/>
    </location>
</feature>
<name>A0A836CBI9_9STRA</name>
<feature type="compositionally biased region" description="Low complexity" evidence="2">
    <location>
        <begin position="527"/>
        <end position="552"/>
    </location>
</feature>
<keyword evidence="4" id="KW-1185">Reference proteome</keyword>
<evidence type="ECO:0000256" key="1">
    <source>
        <dbReference type="SAM" id="Coils"/>
    </source>
</evidence>
<gene>
    <name evidence="3" type="ORF">JKP88DRAFT_349849</name>
</gene>
<reference evidence="3" key="1">
    <citation type="submission" date="2021-02" db="EMBL/GenBank/DDBJ databases">
        <title>First Annotated Genome of the Yellow-green Alga Tribonema minus.</title>
        <authorList>
            <person name="Mahan K.M."/>
        </authorList>
    </citation>
    <scope>NUCLEOTIDE SEQUENCE</scope>
    <source>
        <strain evidence="3">UTEX B ZZ1240</strain>
    </source>
</reference>
<accession>A0A836CBI9</accession>